<dbReference type="Pfam" id="PF00583">
    <property type="entry name" value="Acetyltransf_1"/>
    <property type="match status" value="1"/>
</dbReference>
<gene>
    <name evidence="2" type="ORF">FF011L_33570</name>
</gene>
<dbReference type="Gene3D" id="3.40.630.30">
    <property type="match status" value="1"/>
</dbReference>
<dbReference type="InterPro" id="IPR041496">
    <property type="entry name" value="YitH/HolE_GNAT"/>
</dbReference>
<dbReference type="EMBL" id="CP036262">
    <property type="protein sequence ID" value="QDS94578.1"/>
    <property type="molecule type" value="Genomic_DNA"/>
</dbReference>
<dbReference type="InterPro" id="IPR000182">
    <property type="entry name" value="GNAT_dom"/>
</dbReference>
<dbReference type="Gene3D" id="3.40.630.90">
    <property type="match status" value="1"/>
</dbReference>
<protein>
    <submittedName>
        <fullName evidence="2">Putative acetyltransferase</fullName>
    </submittedName>
</protein>
<dbReference type="PANTHER" id="PTHR47237:SF2">
    <property type="entry name" value="BLL4206 PROTEIN"/>
    <property type="match status" value="1"/>
</dbReference>
<name>A0A517MI63_9BACT</name>
<accession>A0A517MI63</accession>
<dbReference type="PROSITE" id="PS51186">
    <property type="entry name" value="GNAT"/>
    <property type="match status" value="1"/>
</dbReference>
<proteinExistence type="predicted"/>
<dbReference type="GO" id="GO:0016747">
    <property type="term" value="F:acyltransferase activity, transferring groups other than amino-acyl groups"/>
    <property type="evidence" value="ECO:0007669"/>
    <property type="project" value="InterPro"/>
</dbReference>
<dbReference type="SUPFAM" id="SSF55729">
    <property type="entry name" value="Acyl-CoA N-acyltransferases (Nat)"/>
    <property type="match status" value="1"/>
</dbReference>
<evidence type="ECO:0000313" key="2">
    <source>
        <dbReference type="EMBL" id="QDS94578.1"/>
    </source>
</evidence>
<dbReference type="InterPro" id="IPR052729">
    <property type="entry name" value="Acyl/Acetyltrans_Enzymes"/>
</dbReference>
<dbReference type="OrthoDB" id="8453373at2"/>
<dbReference type="CDD" id="cd04301">
    <property type="entry name" value="NAT_SF"/>
    <property type="match status" value="1"/>
</dbReference>
<feature type="domain" description="N-acetyltransferase" evidence="1">
    <location>
        <begin position="1"/>
        <end position="138"/>
    </location>
</feature>
<dbReference type="AlphaFoldDB" id="A0A517MI63"/>
<dbReference type="Pfam" id="PF18014">
    <property type="entry name" value="Acetyltransf_18"/>
    <property type="match status" value="1"/>
</dbReference>
<dbReference type="PANTHER" id="PTHR47237">
    <property type="entry name" value="SLL0310 PROTEIN"/>
    <property type="match status" value="1"/>
</dbReference>
<evidence type="ECO:0000259" key="1">
    <source>
        <dbReference type="PROSITE" id="PS51186"/>
    </source>
</evidence>
<dbReference type="Proteomes" id="UP000320672">
    <property type="component" value="Chromosome"/>
</dbReference>
<dbReference type="InterPro" id="IPR016181">
    <property type="entry name" value="Acyl_CoA_acyltransferase"/>
</dbReference>
<reference evidence="2 3" key="1">
    <citation type="submission" date="2019-02" db="EMBL/GenBank/DDBJ databases">
        <title>Deep-cultivation of Planctomycetes and their phenomic and genomic characterization uncovers novel biology.</title>
        <authorList>
            <person name="Wiegand S."/>
            <person name="Jogler M."/>
            <person name="Boedeker C."/>
            <person name="Pinto D."/>
            <person name="Vollmers J."/>
            <person name="Rivas-Marin E."/>
            <person name="Kohn T."/>
            <person name="Peeters S.H."/>
            <person name="Heuer A."/>
            <person name="Rast P."/>
            <person name="Oberbeckmann S."/>
            <person name="Bunk B."/>
            <person name="Jeske O."/>
            <person name="Meyerdierks A."/>
            <person name="Storesund J.E."/>
            <person name="Kallscheuer N."/>
            <person name="Luecker S."/>
            <person name="Lage O.M."/>
            <person name="Pohl T."/>
            <person name="Merkel B.J."/>
            <person name="Hornburger P."/>
            <person name="Mueller R.-W."/>
            <person name="Bruemmer F."/>
            <person name="Labrenz M."/>
            <person name="Spormann A.M."/>
            <person name="Op den Camp H."/>
            <person name="Overmann J."/>
            <person name="Amann R."/>
            <person name="Jetten M.S.M."/>
            <person name="Mascher T."/>
            <person name="Medema M.H."/>
            <person name="Devos D.P."/>
            <person name="Kaster A.-K."/>
            <person name="Ovreas L."/>
            <person name="Rohde M."/>
            <person name="Galperin M.Y."/>
            <person name="Jogler C."/>
        </authorList>
    </citation>
    <scope>NUCLEOTIDE SEQUENCE [LARGE SCALE GENOMIC DNA]</scope>
    <source>
        <strain evidence="2 3">FF011L</strain>
    </source>
</reference>
<dbReference type="KEGG" id="rml:FF011L_33570"/>
<keyword evidence="3" id="KW-1185">Reference proteome</keyword>
<evidence type="ECO:0000313" key="3">
    <source>
        <dbReference type="Proteomes" id="UP000320672"/>
    </source>
</evidence>
<keyword evidence="2" id="KW-0808">Transferase</keyword>
<organism evidence="2 3">
    <name type="scientific">Roseimaritima multifibrata</name>
    <dbReference type="NCBI Taxonomy" id="1930274"/>
    <lineage>
        <taxon>Bacteria</taxon>
        <taxon>Pseudomonadati</taxon>
        <taxon>Planctomycetota</taxon>
        <taxon>Planctomycetia</taxon>
        <taxon>Pirellulales</taxon>
        <taxon>Pirellulaceae</taxon>
        <taxon>Roseimaritima</taxon>
    </lineage>
</organism>
<sequence length="270" mass="30131">MIRTLTDNDIPSALALCRNAGWNQLQTDWSRLLAYEPDGCFVADIDGQIVGTVTTTRYGTDLAWIGMMLVDDRFRRRGIATALMNASLSYLRDCDVACIKLDATPLGQPVYERLGFQPDGSFHRWSRDGDILPQWNPERPANRLSPLNLQLDRSAFSTDRRGWLNRLAADSHVVSRNNCFGMARRGFLANYLGPVIADNKQEAKQIVAELLSQRSGQTFWDIPPGNSEAVRLAESFGFQPVRDLTRMRIGATSVSPTMQFQFALSDPGTG</sequence>
<dbReference type="RefSeq" id="WP_145352593.1">
    <property type="nucleotide sequence ID" value="NZ_CP036262.1"/>
</dbReference>